<gene>
    <name evidence="3" type="ORF">F9B16_45630</name>
</gene>
<name>A0A6L3VG70_9ACTN</name>
<evidence type="ECO:0008006" key="5">
    <source>
        <dbReference type="Google" id="ProtNLM"/>
    </source>
</evidence>
<dbReference type="Proteomes" id="UP000483004">
    <property type="component" value="Unassembled WGS sequence"/>
</dbReference>
<dbReference type="EMBL" id="WBMR01000288">
    <property type="protein sequence ID" value="KAB2361792.1"/>
    <property type="molecule type" value="Genomic_DNA"/>
</dbReference>
<proteinExistence type="predicted"/>
<keyword evidence="1" id="KW-0472">Membrane</keyword>
<evidence type="ECO:0000313" key="3">
    <source>
        <dbReference type="EMBL" id="KAB2361792.1"/>
    </source>
</evidence>
<keyword evidence="2" id="KW-0732">Signal</keyword>
<accession>A0A6L3VG70</accession>
<evidence type="ECO:0000256" key="1">
    <source>
        <dbReference type="SAM" id="Phobius"/>
    </source>
</evidence>
<feature type="transmembrane region" description="Helical" evidence="1">
    <location>
        <begin position="50"/>
        <end position="71"/>
    </location>
</feature>
<sequence>MDQTSIARPARARPMAALCAGTALMNAAMSMASAAGTLSAADRLGTGWGGVPATAGIVGTGAGALALTRLARRL</sequence>
<comment type="caution">
    <text evidence="3">The sequence shown here is derived from an EMBL/GenBank/DDBJ whole genome shotgun (WGS) entry which is preliminary data.</text>
</comment>
<evidence type="ECO:0000256" key="2">
    <source>
        <dbReference type="SAM" id="SignalP"/>
    </source>
</evidence>
<feature type="non-terminal residue" evidence="3">
    <location>
        <position position="74"/>
    </location>
</feature>
<dbReference type="RefSeq" id="WP_404800594.1">
    <property type="nucleotide sequence ID" value="NZ_WBMR01000288.1"/>
</dbReference>
<dbReference type="AlphaFoldDB" id="A0A6L3VG70"/>
<keyword evidence="1" id="KW-0812">Transmembrane</keyword>
<keyword evidence="1" id="KW-1133">Transmembrane helix</keyword>
<organism evidence="3 4">
    <name type="scientific">Actinomadura montaniterrae</name>
    <dbReference type="NCBI Taxonomy" id="1803903"/>
    <lineage>
        <taxon>Bacteria</taxon>
        <taxon>Bacillati</taxon>
        <taxon>Actinomycetota</taxon>
        <taxon>Actinomycetes</taxon>
        <taxon>Streptosporangiales</taxon>
        <taxon>Thermomonosporaceae</taxon>
        <taxon>Actinomadura</taxon>
    </lineage>
</organism>
<protein>
    <recommendedName>
        <fullName evidence="5">MFS transporter</fullName>
    </recommendedName>
</protein>
<feature type="signal peptide" evidence="2">
    <location>
        <begin position="1"/>
        <end position="34"/>
    </location>
</feature>
<keyword evidence="4" id="KW-1185">Reference proteome</keyword>
<reference evidence="3 4" key="1">
    <citation type="submission" date="2019-09" db="EMBL/GenBank/DDBJ databases">
        <title>Actinomadura physcomitrii sp. nov., a novel actinomycete isolated from moss [Physcomitrium sphaericum (Ludw) Fuernr].</title>
        <authorList>
            <person name="Liu C."/>
            <person name="Zhuang X."/>
        </authorList>
    </citation>
    <scope>NUCLEOTIDE SEQUENCE [LARGE SCALE GENOMIC DNA]</scope>
    <source>
        <strain evidence="3 4">CYP1-1B</strain>
    </source>
</reference>
<evidence type="ECO:0000313" key="4">
    <source>
        <dbReference type="Proteomes" id="UP000483004"/>
    </source>
</evidence>
<feature type="chain" id="PRO_5026676136" description="MFS transporter" evidence="2">
    <location>
        <begin position="35"/>
        <end position="74"/>
    </location>
</feature>